<dbReference type="PANTHER" id="PTHR30529:SF1">
    <property type="entry name" value="CYTOCHROME B561 HOMOLOG 2"/>
    <property type="match status" value="1"/>
</dbReference>
<dbReference type="PANTHER" id="PTHR30529">
    <property type="entry name" value="CYTOCHROME B561"/>
    <property type="match status" value="1"/>
</dbReference>
<evidence type="ECO:0000256" key="10">
    <source>
        <dbReference type="ARBA" id="ARBA00023004"/>
    </source>
</evidence>
<dbReference type="InterPro" id="IPR052168">
    <property type="entry name" value="Cytochrome_b561_oxidase"/>
</dbReference>
<protein>
    <submittedName>
        <fullName evidence="15">Cytochrome b/b6 domain-containing protein</fullName>
    </submittedName>
</protein>
<evidence type="ECO:0000256" key="13">
    <source>
        <dbReference type="SAM" id="Phobius"/>
    </source>
</evidence>
<evidence type="ECO:0000256" key="11">
    <source>
        <dbReference type="ARBA" id="ARBA00023136"/>
    </source>
</evidence>
<proteinExistence type="inferred from homology"/>
<keyword evidence="3" id="KW-0813">Transport</keyword>
<evidence type="ECO:0000256" key="5">
    <source>
        <dbReference type="ARBA" id="ARBA00022617"/>
    </source>
</evidence>
<keyword evidence="11 13" id="KW-0472">Membrane</keyword>
<name>A0ABU3B432_9GAMM</name>
<evidence type="ECO:0000256" key="9">
    <source>
        <dbReference type="ARBA" id="ARBA00022989"/>
    </source>
</evidence>
<evidence type="ECO:0000256" key="2">
    <source>
        <dbReference type="ARBA" id="ARBA00004651"/>
    </source>
</evidence>
<evidence type="ECO:0000256" key="8">
    <source>
        <dbReference type="ARBA" id="ARBA00022982"/>
    </source>
</evidence>
<evidence type="ECO:0000256" key="6">
    <source>
        <dbReference type="ARBA" id="ARBA00022692"/>
    </source>
</evidence>
<dbReference type="Proteomes" id="UP001259982">
    <property type="component" value="Unassembled WGS sequence"/>
</dbReference>
<dbReference type="Pfam" id="PF01292">
    <property type="entry name" value="Ni_hydr_CYTB"/>
    <property type="match status" value="1"/>
</dbReference>
<feature type="transmembrane region" description="Helical" evidence="13">
    <location>
        <begin position="89"/>
        <end position="110"/>
    </location>
</feature>
<evidence type="ECO:0000256" key="3">
    <source>
        <dbReference type="ARBA" id="ARBA00022448"/>
    </source>
</evidence>
<keyword evidence="6 13" id="KW-0812">Transmembrane</keyword>
<evidence type="ECO:0000259" key="14">
    <source>
        <dbReference type="Pfam" id="PF01292"/>
    </source>
</evidence>
<feature type="transmembrane region" description="Helical" evidence="13">
    <location>
        <begin position="12"/>
        <end position="30"/>
    </location>
</feature>
<keyword evidence="7" id="KW-0479">Metal-binding</keyword>
<organism evidence="15 16">
    <name type="scientific">Spectribacter acetivorans</name>
    <dbReference type="NCBI Taxonomy" id="3075603"/>
    <lineage>
        <taxon>Bacteria</taxon>
        <taxon>Pseudomonadati</taxon>
        <taxon>Pseudomonadota</taxon>
        <taxon>Gammaproteobacteria</taxon>
        <taxon>Salinisphaerales</taxon>
        <taxon>Salinisphaeraceae</taxon>
        <taxon>Spectribacter</taxon>
    </lineage>
</organism>
<dbReference type="Gene3D" id="1.20.950.20">
    <property type="entry name" value="Transmembrane di-heme cytochromes, Chain C"/>
    <property type="match status" value="1"/>
</dbReference>
<evidence type="ECO:0000256" key="7">
    <source>
        <dbReference type="ARBA" id="ARBA00022723"/>
    </source>
</evidence>
<evidence type="ECO:0000313" key="16">
    <source>
        <dbReference type="Proteomes" id="UP001259982"/>
    </source>
</evidence>
<evidence type="ECO:0000313" key="15">
    <source>
        <dbReference type="EMBL" id="MDT0617215.1"/>
    </source>
</evidence>
<dbReference type="EMBL" id="JAVRHY010000001">
    <property type="protein sequence ID" value="MDT0617215.1"/>
    <property type="molecule type" value="Genomic_DNA"/>
</dbReference>
<accession>A0ABU3B432</accession>
<keyword evidence="5" id="KW-0349">Heme</keyword>
<comment type="cofactor">
    <cofactor evidence="1">
        <name>heme b</name>
        <dbReference type="ChEBI" id="CHEBI:60344"/>
    </cofactor>
</comment>
<evidence type="ECO:0000256" key="4">
    <source>
        <dbReference type="ARBA" id="ARBA00022475"/>
    </source>
</evidence>
<feature type="transmembrane region" description="Helical" evidence="13">
    <location>
        <begin position="144"/>
        <end position="168"/>
    </location>
</feature>
<comment type="similarity">
    <text evidence="12">Belongs to the cytochrome b561 family.</text>
</comment>
<sequence length="180" mass="20949">MANKAYRPTAVITHWLIAVSIFFLFISSWWMLALPLPGPEFQFRAFPFQLHKNLGITLVFLLFLLLYVRLRHRPVPEQSPAMKPWMHKLAAIDHVILYLVIFACCISGYISSSFSGWGTTLWWTVDLYHWGWEDEDLNMLFSDIHLWTCWALLGLIAVHISGAIYHAFGNDGIVRRMLRL</sequence>
<dbReference type="InterPro" id="IPR011577">
    <property type="entry name" value="Cyt_b561_bac/Ni-Hgenase"/>
</dbReference>
<keyword evidence="10" id="KW-0408">Iron</keyword>
<dbReference type="RefSeq" id="WP_311652261.1">
    <property type="nucleotide sequence ID" value="NZ_JAVRHY010000001.1"/>
</dbReference>
<feature type="domain" description="Cytochrome b561 bacterial/Ni-hydrogenase" evidence="14">
    <location>
        <begin position="6"/>
        <end position="178"/>
    </location>
</feature>
<evidence type="ECO:0000256" key="12">
    <source>
        <dbReference type="ARBA" id="ARBA00037975"/>
    </source>
</evidence>
<dbReference type="InterPro" id="IPR016174">
    <property type="entry name" value="Di-haem_cyt_TM"/>
</dbReference>
<evidence type="ECO:0000256" key="1">
    <source>
        <dbReference type="ARBA" id="ARBA00001970"/>
    </source>
</evidence>
<reference evidence="15 16" key="1">
    <citation type="submission" date="2023-09" db="EMBL/GenBank/DDBJ databases">
        <authorList>
            <person name="Rey-Velasco X."/>
        </authorList>
    </citation>
    <scope>NUCLEOTIDE SEQUENCE [LARGE SCALE GENOMIC DNA]</scope>
    <source>
        <strain evidence="15 16">P385</strain>
    </source>
</reference>
<gene>
    <name evidence="15" type="ORF">RM531_01870</name>
</gene>
<comment type="subcellular location">
    <subcellularLocation>
        <location evidence="2">Cell membrane</location>
        <topology evidence="2">Multi-pass membrane protein</topology>
    </subcellularLocation>
</comment>
<feature type="transmembrane region" description="Helical" evidence="13">
    <location>
        <begin position="50"/>
        <end position="68"/>
    </location>
</feature>
<dbReference type="SUPFAM" id="SSF81342">
    <property type="entry name" value="Transmembrane di-heme cytochromes"/>
    <property type="match status" value="1"/>
</dbReference>
<keyword evidence="9 13" id="KW-1133">Transmembrane helix</keyword>
<comment type="caution">
    <text evidence="15">The sequence shown here is derived from an EMBL/GenBank/DDBJ whole genome shotgun (WGS) entry which is preliminary data.</text>
</comment>
<keyword evidence="4" id="KW-1003">Cell membrane</keyword>
<keyword evidence="16" id="KW-1185">Reference proteome</keyword>
<keyword evidence="8" id="KW-0249">Electron transport</keyword>